<sequence length="767" mass="81329">MPVLLRTVTRKFSSSVRTAKSLPLSLVSARERGIPIDVHPEVEQALLENKPLVALETALVTHGLPYPINLETAASVERHVRSAGAIPATIGVIEGRVKIGLDSTQLAHLADVHNNCGSVKLSRRDIAAAVALKKDGGTTCSATLIFAALAGIKVFATGGLGGVHRGGQDSMDISADLQELTRCPVGLVSAGVKSILDIGRTLEYLETLGVPVVTYGETQDFPAFYSPDSGFKSPWRVNDPATAANVLFTQWGLGMTHGVLFGVPIPESYAAVGKELQEAVEQAIRESQENGMDKQGKQVTPWLLERVRQLTAGKSLASNIALIENTALKGAQIAVAYALIKQHHDGPKHVTTGGVPTTLPPSEAPASLVVVGAAAVDVVAQARTIPDADSSCGRHSTSPGTVALHLGGVGRNIAEAAHRVSVSKFQSRPSETFLVSSVGDDSLGRLLLEEMRRIGMRTNGVITSGEKSAVCNMVLDGFGNLIGGVADMDIIHSIEPEMVISRVVEHDPALVATDANVSPAVLKALVQHCNANDIQCDEPTSVIKSTSILPAISSALGSDFDGGSPIKFASPNLLELTELYKCARTEPWELMSHDYWWRTVDKFSIGTEFRSSLDRLARENAGKGTLSFLVDRGIAQMAVNLLPFFQHLVIKCGDLGVLLAMRFPTDRPTAWAGERTDIQRRQIVVHGKSELVVIKHYPAHEIDPQSLVSVTGAGDSLVGAILATLTQNSSTFDSPELVDQVIALAQSAAVQTLQSPLAVSPSLSSSA</sequence>
<organism evidence="9 10">
    <name type="scientific">Lactarius akahatsu</name>
    <dbReference type="NCBI Taxonomy" id="416441"/>
    <lineage>
        <taxon>Eukaryota</taxon>
        <taxon>Fungi</taxon>
        <taxon>Dikarya</taxon>
        <taxon>Basidiomycota</taxon>
        <taxon>Agaricomycotina</taxon>
        <taxon>Agaricomycetes</taxon>
        <taxon>Russulales</taxon>
        <taxon>Russulaceae</taxon>
        <taxon>Lactarius</taxon>
    </lineage>
</organism>
<dbReference type="GO" id="GO:0004730">
    <property type="term" value="F:pseudouridylate synthase activity"/>
    <property type="evidence" value="ECO:0007669"/>
    <property type="project" value="InterPro"/>
</dbReference>
<keyword evidence="2" id="KW-0479">Metal-binding</keyword>
<keyword evidence="1" id="KW-0808">Transferase</keyword>
<evidence type="ECO:0000256" key="4">
    <source>
        <dbReference type="ARBA" id="ARBA00022801"/>
    </source>
</evidence>
<dbReference type="GO" id="GO:0046872">
    <property type="term" value="F:metal ion binding"/>
    <property type="evidence" value="ECO:0007669"/>
    <property type="project" value="UniProtKB-KW"/>
</dbReference>
<dbReference type="Gene3D" id="3.40.1190.20">
    <property type="match status" value="1"/>
</dbReference>
<dbReference type="SUPFAM" id="SSF110581">
    <property type="entry name" value="Indigoidine synthase A-like"/>
    <property type="match status" value="1"/>
</dbReference>
<keyword evidence="7" id="KW-0326">Glycosidase</keyword>
<protein>
    <submittedName>
        <fullName evidence="9">Indigoidine synthase A-like protein</fullName>
    </submittedName>
</protein>
<dbReference type="InterPro" id="IPR022830">
    <property type="entry name" value="Indigdn_synthA-like"/>
</dbReference>
<keyword evidence="3" id="KW-0418">Kinase</keyword>
<dbReference type="EMBL" id="JAKELL010000007">
    <property type="protein sequence ID" value="KAH8997519.1"/>
    <property type="molecule type" value="Genomic_DNA"/>
</dbReference>
<keyword evidence="6" id="KW-0456">Lyase</keyword>
<dbReference type="Gene3D" id="3.40.1790.10">
    <property type="entry name" value="Indigoidine synthase domain"/>
    <property type="match status" value="1"/>
</dbReference>
<dbReference type="Pfam" id="PF04227">
    <property type="entry name" value="Indigoidine_A"/>
    <property type="match status" value="1"/>
</dbReference>
<gene>
    <name evidence="9" type="ORF">EDB92DRAFT_2031940</name>
</gene>
<dbReference type="InterPro" id="IPR007342">
    <property type="entry name" value="PsuG"/>
</dbReference>
<dbReference type="PANTHER" id="PTHR42909">
    <property type="entry name" value="ZGC:136858"/>
    <property type="match status" value="1"/>
</dbReference>
<keyword evidence="4" id="KW-0378">Hydrolase</keyword>
<dbReference type="InterPro" id="IPR029056">
    <property type="entry name" value="Ribokinase-like"/>
</dbReference>
<evidence type="ECO:0000256" key="5">
    <source>
        <dbReference type="ARBA" id="ARBA00023211"/>
    </source>
</evidence>
<evidence type="ECO:0000256" key="6">
    <source>
        <dbReference type="ARBA" id="ARBA00023239"/>
    </source>
</evidence>
<keyword evidence="10" id="KW-1185">Reference proteome</keyword>
<accession>A0AAD4LMH3</accession>
<evidence type="ECO:0000313" key="10">
    <source>
        <dbReference type="Proteomes" id="UP001201163"/>
    </source>
</evidence>
<feature type="non-terminal residue" evidence="9">
    <location>
        <position position="767"/>
    </location>
</feature>
<dbReference type="InterPro" id="IPR011611">
    <property type="entry name" value="PfkB_dom"/>
</dbReference>
<dbReference type="HAMAP" id="MF_01876">
    <property type="entry name" value="PsiMP_glycosidase"/>
    <property type="match status" value="1"/>
</dbReference>
<comment type="caution">
    <text evidence="9">The sequence shown here is derived from an EMBL/GenBank/DDBJ whole genome shotgun (WGS) entry which is preliminary data.</text>
</comment>
<dbReference type="Pfam" id="PF00294">
    <property type="entry name" value="PfkB"/>
    <property type="match status" value="1"/>
</dbReference>
<dbReference type="SUPFAM" id="SSF53613">
    <property type="entry name" value="Ribokinase-like"/>
    <property type="match status" value="1"/>
</dbReference>
<evidence type="ECO:0000256" key="1">
    <source>
        <dbReference type="ARBA" id="ARBA00022679"/>
    </source>
</evidence>
<dbReference type="PROSITE" id="PS00584">
    <property type="entry name" value="PFKB_KINASES_2"/>
    <property type="match status" value="1"/>
</dbReference>
<dbReference type="Proteomes" id="UP001201163">
    <property type="component" value="Unassembled WGS sequence"/>
</dbReference>
<evidence type="ECO:0000313" key="9">
    <source>
        <dbReference type="EMBL" id="KAH8997519.1"/>
    </source>
</evidence>
<dbReference type="GO" id="GO:0016301">
    <property type="term" value="F:kinase activity"/>
    <property type="evidence" value="ECO:0007669"/>
    <property type="project" value="UniProtKB-KW"/>
</dbReference>
<evidence type="ECO:0000256" key="2">
    <source>
        <dbReference type="ARBA" id="ARBA00022723"/>
    </source>
</evidence>
<feature type="domain" description="Carbohydrate kinase PfkB" evidence="8">
    <location>
        <begin position="367"/>
        <end position="476"/>
    </location>
</feature>
<evidence type="ECO:0000256" key="7">
    <source>
        <dbReference type="ARBA" id="ARBA00023295"/>
    </source>
</evidence>
<keyword evidence="5" id="KW-0464">Manganese</keyword>
<name>A0AAD4LMH3_9AGAM</name>
<dbReference type="PANTHER" id="PTHR42909:SF1">
    <property type="entry name" value="CARBOHYDRATE KINASE PFKB DOMAIN-CONTAINING PROTEIN"/>
    <property type="match status" value="1"/>
</dbReference>
<dbReference type="GO" id="GO:0016798">
    <property type="term" value="F:hydrolase activity, acting on glycosyl bonds"/>
    <property type="evidence" value="ECO:0007669"/>
    <property type="project" value="UniProtKB-KW"/>
</dbReference>
<dbReference type="AlphaFoldDB" id="A0AAD4LMH3"/>
<reference evidence="9" key="1">
    <citation type="submission" date="2022-01" db="EMBL/GenBank/DDBJ databases">
        <title>Comparative genomics reveals a dynamic genome evolution in the ectomycorrhizal milk-cap (Lactarius) mushrooms.</title>
        <authorList>
            <consortium name="DOE Joint Genome Institute"/>
            <person name="Lebreton A."/>
            <person name="Tang N."/>
            <person name="Kuo A."/>
            <person name="LaButti K."/>
            <person name="Drula E."/>
            <person name="Barry K."/>
            <person name="Clum A."/>
            <person name="Lipzen A."/>
            <person name="Mousain D."/>
            <person name="Ng V."/>
            <person name="Wang R."/>
            <person name="Wang X."/>
            <person name="Dai Y."/>
            <person name="Henrissat B."/>
            <person name="Grigoriev I.V."/>
            <person name="Guerin-Laguette A."/>
            <person name="Yu F."/>
            <person name="Martin F.M."/>
        </authorList>
    </citation>
    <scope>NUCLEOTIDE SEQUENCE</scope>
    <source>
        <strain evidence="9">QP</strain>
    </source>
</reference>
<evidence type="ECO:0000256" key="3">
    <source>
        <dbReference type="ARBA" id="ARBA00022777"/>
    </source>
</evidence>
<proteinExistence type="inferred from homology"/>
<evidence type="ECO:0000259" key="8">
    <source>
        <dbReference type="Pfam" id="PF00294"/>
    </source>
</evidence>
<dbReference type="InterPro" id="IPR002173">
    <property type="entry name" value="Carboh/pur_kinase_PfkB_CS"/>
</dbReference>
<dbReference type="GO" id="GO:0005737">
    <property type="term" value="C:cytoplasm"/>
    <property type="evidence" value="ECO:0007669"/>
    <property type="project" value="TreeGrafter"/>
</dbReference>